<sequence length="306" mass="34888">MSRSRSDRHWDGQVDSPVKKSDENDLFMKEKKPTEELEDEQKKLDEEMERRRRRVQQWLEFRRKKKETEGEKHREVDVDEPNSVKTWTLEGESDDEERGMDVDGEAYRTDKEDEAVLEVDSENETAAPALQDHEIDPLDAFIILRIIPGEDSDSDYGDIENNDNPLEDEDDDEFTKKGAARVAAIAVAMNLKHNLAKIQADAMPEHFEAELEINDIPQNARWKVTHKETLGPISDLTGAAITIRGQYFPPGKVPGPGDCKVFLFIDGLTEQSVNRGKAEIKRKSEEIMNQALPLSGGAQQRRYQAV</sequence>
<gene>
    <name evidence="3" type="ORF">C1H46_035882</name>
</gene>
<dbReference type="InterPro" id="IPR056149">
    <property type="entry name" value="PRP5/DDX46/KHDC4_KH"/>
</dbReference>
<dbReference type="CDD" id="cd22475">
    <property type="entry name" value="KH-I_AtRH42_like"/>
    <property type="match status" value="1"/>
</dbReference>
<evidence type="ECO:0000313" key="4">
    <source>
        <dbReference type="Proteomes" id="UP000315295"/>
    </source>
</evidence>
<dbReference type="AlphaFoldDB" id="A0A540KWF8"/>
<feature type="region of interest" description="Disordered" evidence="1">
    <location>
        <begin position="64"/>
        <end position="116"/>
    </location>
</feature>
<proteinExistence type="predicted"/>
<feature type="compositionally biased region" description="Basic and acidic residues" evidence="1">
    <location>
        <begin position="66"/>
        <end position="76"/>
    </location>
</feature>
<keyword evidence="4" id="KW-1185">Reference proteome</keyword>
<feature type="domain" description="ATP-dependent RNA helicase PRP5/DDX46/KHDC4 KH" evidence="2">
    <location>
        <begin position="208"/>
        <end position="269"/>
    </location>
</feature>
<evidence type="ECO:0000313" key="3">
    <source>
        <dbReference type="EMBL" id="TQD78558.1"/>
    </source>
</evidence>
<feature type="compositionally biased region" description="Basic and acidic residues" evidence="1">
    <location>
        <begin position="99"/>
        <end position="111"/>
    </location>
</feature>
<evidence type="ECO:0000256" key="1">
    <source>
        <dbReference type="SAM" id="MobiDB-lite"/>
    </source>
</evidence>
<dbReference type="Pfam" id="PF23469">
    <property type="entry name" value="KH_12"/>
    <property type="match status" value="1"/>
</dbReference>
<name>A0A540KWF8_MALBA</name>
<reference evidence="3 4" key="1">
    <citation type="journal article" date="2019" name="G3 (Bethesda)">
        <title>Sequencing of a Wild Apple (Malus baccata) Genome Unravels the Differences Between Cultivated and Wild Apple Species Regarding Disease Resistance and Cold Tolerance.</title>
        <authorList>
            <person name="Chen X."/>
        </authorList>
    </citation>
    <scope>NUCLEOTIDE SEQUENCE [LARGE SCALE GENOMIC DNA]</scope>
    <source>
        <strain evidence="4">cv. Shandingzi</strain>
        <tissue evidence="3">Leaves</tissue>
    </source>
</reference>
<comment type="caution">
    <text evidence="3">The sequence shown here is derived from an EMBL/GenBank/DDBJ whole genome shotgun (WGS) entry which is preliminary data.</text>
</comment>
<protein>
    <recommendedName>
        <fullName evidence="2">ATP-dependent RNA helicase PRP5/DDX46/KHDC4 KH domain-containing protein</fullName>
    </recommendedName>
</protein>
<accession>A0A540KWF8</accession>
<evidence type="ECO:0000259" key="2">
    <source>
        <dbReference type="Pfam" id="PF23469"/>
    </source>
</evidence>
<organism evidence="3 4">
    <name type="scientific">Malus baccata</name>
    <name type="common">Siberian crab apple</name>
    <name type="synonym">Pyrus baccata</name>
    <dbReference type="NCBI Taxonomy" id="106549"/>
    <lineage>
        <taxon>Eukaryota</taxon>
        <taxon>Viridiplantae</taxon>
        <taxon>Streptophyta</taxon>
        <taxon>Embryophyta</taxon>
        <taxon>Tracheophyta</taxon>
        <taxon>Spermatophyta</taxon>
        <taxon>Magnoliopsida</taxon>
        <taxon>eudicotyledons</taxon>
        <taxon>Gunneridae</taxon>
        <taxon>Pentapetalae</taxon>
        <taxon>rosids</taxon>
        <taxon>fabids</taxon>
        <taxon>Rosales</taxon>
        <taxon>Rosaceae</taxon>
        <taxon>Amygdaloideae</taxon>
        <taxon>Maleae</taxon>
        <taxon>Malus</taxon>
    </lineage>
</organism>
<feature type="region of interest" description="Disordered" evidence="1">
    <location>
        <begin position="1"/>
        <end position="49"/>
    </location>
</feature>
<dbReference type="Proteomes" id="UP000315295">
    <property type="component" value="Unassembled WGS sequence"/>
</dbReference>
<feature type="region of interest" description="Disordered" evidence="1">
    <location>
        <begin position="152"/>
        <end position="172"/>
    </location>
</feature>
<dbReference type="STRING" id="106549.A0A540KWF8"/>
<dbReference type="EMBL" id="VIEB01000901">
    <property type="protein sequence ID" value="TQD78558.1"/>
    <property type="molecule type" value="Genomic_DNA"/>
</dbReference>